<reference evidence="6" key="1">
    <citation type="submission" date="2025-08" db="UniProtKB">
        <authorList>
            <consortium name="Ensembl"/>
        </authorList>
    </citation>
    <scope>IDENTIFICATION</scope>
</reference>
<dbReference type="InterPro" id="IPR036880">
    <property type="entry name" value="Kunitz_BPTI_sf"/>
</dbReference>
<name>A0A8C8S2X0_9SAUR</name>
<proteinExistence type="predicted"/>
<dbReference type="AlphaFoldDB" id="A0A8C8S2X0"/>
<evidence type="ECO:0000313" key="6">
    <source>
        <dbReference type="Ensembl" id="ENSPCEP00000015154.1"/>
    </source>
</evidence>
<sequence>MAWFKCLYNPLVCSALQSLLPLLCPSDICRLPVGPCTAVISRWFYNWRTKTCEEFSYGGCNGNKNNFETKAGCLRACTGQGKNSGNVSGAVSFTGQCWAPARPPQRVHPAPGLGVLWLRGPVWSRHGTRPRHSQRGQI</sequence>
<dbReference type="PRINTS" id="PR00759">
    <property type="entry name" value="BASICPTASE"/>
</dbReference>
<feature type="domain" description="BPTI/Kunitz inhibitor" evidence="5">
    <location>
        <begin position="34"/>
        <end position="77"/>
    </location>
</feature>
<dbReference type="GO" id="GO:0005615">
    <property type="term" value="C:extracellular space"/>
    <property type="evidence" value="ECO:0007669"/>
    <property type="project" value="TreeGrafter"/>
</dbReference>
<evidence type="ECO:0000256" key="1">
    <source>
        <dbReference type="ARBA" id="ARBA00022690"/>
    </source>
</evidence>
<keyword evidence="3" id="KW-1015">Disulfide bond</keyword>
<feature type="chain" id="PRO_5034145455" description="BPTI/Kunitz inhibitor domain-containing protein" evidence="4">
    <location>
        <begin position="26"/>
        <end position="138"/>
    </location>
</feature>
<evidence type="ECO:0000256" key="4">
    <source>
        <dbReference type="SAM" id="SignalP"/>
    </source>
</evidence>
<dbReference type="GO" id="GO:0004867">
    <property type="term" value="F:serine-type endopeptidase inhibitor activity"/>
    <property type="evidence" value="ECO:0007669"/>
    <property type="project" value="UniProtKB-KW"/>
</dbReference>
<evidence type="ECO:0000256" key="3">
    <source>
        <dbReference type="ARBA" id="ARBA00023157"/>
    </source>
</evidence>
<dbReference type="PANTHER" id="PTHR10083">
    <property type="entry name" value="KUNITZ-TYPE PROTEASE INHIBITOR-RELATED"/>
    <property type="match status" value="1"/>
</dbReference>
<dbReference type="SMART" id="SM00131">
    <property type="entry name" value="KU"/>
    <property type="match status" value="1"/>
</dbReference>
<dbReference type="InterPro" id="IPR050098">
    <property type="entry name" value="TFPI/VKTCI-like"/>
</dbReference>
<evidence type="ECO:0000259" key="5">
    <source>
        <dbReference type="PROSITE" id="PS50279"/>
    </source>
</evidence>
<feature type="signal peptide" evidence="4">
    <location>
        <begin position="1"/>
        <end position="25"/>
    </location>
</feature>
<reference evidence="6" key="2">
    <citation type="submission" date="2025-09" db="UniProtKB">
        <authorList>
            <consortium name="Ensembl"/>
        </authorList>
    </citation>
    <scope>IDENTIFICATION</scope>
</reference>
<dbReference type="InterPro" id="IPR020901">
    <property type="entry name" value="Prtase_inh_Kunz-CS"/>
</dbReference>
<dbReference type="PANTHER" id="PTHR10083:SF328">
    <property type="entry name" value="TISSUE FACTOR PATHWAY INHIBITOR"/>
    <property type="match status" value="1"/>
</dbReference>
<keyword evidence="2" id="KW-0722">Serine protease inhibitor</keyword>
<dbReference type="Ensembl" id="ENSPCET00000015693.1">
    <property type="protein sequence ID" value="ENSPCEP00000015154.1"/>
    <property type="gene ID" value="ENSPCEG00000011966.1"/>
</dbReference>
<keyword evidence="1" id="KW-0646">Protease inhibitor</keyword>
<evidence type="ECO:0000313" key="7">
    <source>
        <dbReference type="Proteomes" id="UP000694393"/>
    </source>
</evidence>
<protein>
    <recommendedName>
        <fullName evidence="5">BPTI/Kunitz inhibitor domain-containing protein</fullName>
    </recommendedName>
</protein>
<dbReference type="PROSITE" id="PS50279">
    <property type="entry name" value="BPTI_KUNITZ_2"/>
    <property type="match status" value="1"/>
</dbReference>
<dbReference type="SUPFAM" id="SSF57362">
    <property type="entry name" value="BPTI-like"/>
    <property type="match status" value="1"/>
</dbReference>
<dbReference type="PROSITE" id="PS00280">
    <property type="entry name" value="BPTI_KUNITZ_1"/>
    <property type="match status" value="1"/>
</dbReference>
<dbReference type="Proteomes" id="UP000694393">
    <property type="component" value="Unplaced"/>
</dbReference>
<accession>A0A8C8S2X0</accession>
<keyword evidence="4" id="KW-0732">Signal</keyword>
<dbReference type="InterPro" id="IPR002223">
    <property type="entry name" value="Kunitz_BPTI"/>
</dbReference>
<evidence type="ECO:0000256" key="2">
    <source>
        <dbReference type="ARBA" id="ARBA00022900"/>
    </source>
</evidence>
<keyword evidence="7" id="KW-1185">Reference proteome</keyword>
<dbReference type="Gene3D" id="4.10.410.10">
    <property type="entry name" value="Pancreatic trypsin inhibitor Kunitz domain"/>
    <property type="match status" value="1"/>
</dbReference>
<organism evidence="6 7">
    <name type="scientific">Pelusios castaneus</name>
    <name type="common">West African mud turtle</name>
    <dbReference type="NCBI Taxonomy" id="367368"/>
    <lineage>
        <taxon>Eukaryota</taxon>
        <taxon>Metazoa</taxon>
        <taxon>Chordata</taxon>
        <taxon>Craniata</taxon>
        <taxon>Vertebrata</taxon>
        <taxon>Euteleostomi</taxon>
        <taxon>Archelosauria</taxon>
        <taxon>Testudinata</taxon>
        <taxon>Testudines</taxon>
        <taxon>Pleurodira</taxon>
        <taxon>Pelomedusidae</taxon>
        <taxon>Pelusios</taxon>
    </lineage>
</organism>
<dbReference type="Pfam" id="PF00014">
    <property type="entry name" value="Kunitz_BPTI"/>
    <property type="match status" value="1"/>
</dbReference>